<dbReference type="HOGENOM" id="CLU_013985_18_3_5"/>
<dbReference type="RefSeq" id="WP_010057817.1">
    <property type="nucleotide sequence ID" value="NZ_CP006986.1"/>
</dbReference>
<dbReference type="GO" id="GO:0016747">
    <property type="term" value="F:acyltransferase activity, transferring groups other than amino-acyl groups"/>
    <property type="evidence" value="ECO:0007669"/>
    <property type="project" value="InterPro"/>
</dbReference>
<organism evidence="4 5">
    <name type="scientific">Rhizobium etli bv. mimosae str. IE4771</name>
    <dbReference type="NCBI Taxonomy" id="1432050"/>
    <lineage>
        <taxon>Bacteria</taxon>
        <taxon>Pseudomonadati</taxon>
        <taxon>Pseudomonadota</taxon>
        <taxon>Alphaproteobacteria</taxon>
        <taxon>Hyphomicrobiales</taxon>
        <taxon>Rhizobiaceae</taxon>
        <taxon>Rhizobium/Agrobacterium group</taxon>
        <taxon>Rhizobium</taxon>
    </lineage>
</organism>
<dbReference type="InterPro" id="IPR050832">
    <property type="entry name" value="Bact_Acetyltransf"/>
</dbReference>
<evidence type="ECO:0000313" key="5">
    <source>
        <dbReference type="Proteomes" id="UP000027180"/>
    </source>
</evidence>
<dbReference type="PROSITE" id="PS51186">
    <property type="entry name" value="GNAT"/>
    <property type="match status" value="1"/>
</dbReference>
<feature type="domain" description="N-acetyltransferase" evidence="3">
    <location>
        <begin position="2"/>
        <end position="165"/>
    </location>
</feature>
<dbReference type="CDD" id="cd04301">
    <property type="entry name" value="NAT_SF"/>
    <property type="match status" value="1"/>
</dbReference>
<reference evidence="4 5" key="1">
    <citation type="submission" date="2013-12" db="EMBL/GenBank/DDBJ databases">
        <title>Complete genome sequence of Rhizobium etli bv. mimosae IE4771.</title>
        <authorList>
            <person name="Bustos P."/>
            <person name="Santamaria R.I."/>
            <person name="Lozano L."/>
            <person name="Ormeno-Orrillo E."/>
            <person name="Rogel M.A."/>
            <person name="Romero D."/>
            <person name="Cevallos M.A."/>
            <person name="Martinez-Romero E."/>
            <person name="Gonzalez V."/>
        </authorList>
    </citation>
    <scope>NUCLEOTIDE SEQUENCE [LARGE SCALE GENOMIC DNA]</scope>
    <source>
        <strain evidence="4 5">IE4771</strain>
    </source>
</reference>
<dbReference type="OrthoDB" id="7925327at2"/>
<dbReference type="Proteomes" id="UP000027180">
    <property type="component" value="Chromosome"/>
</dbReference>
<dbReference type="Pfam" id="PF13673">
    <property type="entry name" value="Acetyltransf_10"/>
    <property type="match status" value="1"/>
</dbReference>
<dbReference type="PANTHER" id="PTHR43877:SF2">
    <property type="entry name" value="AMINOALKYLPHOSPHONATE N-ACETYLTRANSFERASE-RELATED"/>
    <property type="match status" value="1"/>
</dbReference>
<dbReference type="KEGG" id="rei:IE4771_CH01974"/>
<evidence type="ECO:0000256" key="1">
    <source>
        <dbReference type="ARBA" id="ARBA00022679"/>
    </source>
</evidence>
<dbReference type="InterPro" id="IPR000182">
    <property type="entry name" value="GNAT_dom"/>
</dbReference>
<dbReference type="InterPro" id="IPR016181">
    <property type="entry name" value="Acyl_CoA_acyltransferase"/>
</dbReference>
<dbReference type="Gene3D" id="3.40.630.30">
    <property type="match status" value="1"/>
</dbReference>
<evidence type="ECO:0000256" key="2">
    <source>
        <dbReference type="ARBA" id="ARBA00023315"/>
    </source>
</evidence>
<name>A0A060I6H4_RHIET</name>
<dbReference type="EMBL" id="CP006986">
    <property type="protein sequence ID" value="AIC27091.1"/>
    <property type="molecule type" value="Genomic_DNA"/>
</dbReference>
<dbReference type="AlphaFoldDB" id="A0A060I6H4"/>
<protein>
    <submittedName>
        <fullName evidence="4">GCN5-related N-acetyltransferase protein</fullName>
    </submittedName>
</protein>
<keyword evidence="1" id="KW-0808">Transferase</keyword>
<dbReference type="PANTHER" id="PTHR43877">
    <property type="entry name" value="AMINOALKYLPHOSPHONATE N-ACETYLTRANSFERASE-RELATED-RELATED"/>
    <property type="match status" value="1"/>
</dbReference>
<proteinExistence type="predicted"/>
<evidence type="ECO:0000259" key="3">
    <source>
        <dbReference type="PROSITE" id="PS51186"/>
    </source>
</evidence>
<dbReference type="SUPFAM" id="SSF55729">
    <property type="entry name" value="Acyl-CoA N-acyltransferases (Nat)"/>
    <property type="match status" value="1"/>
</dbReference>
<accession>A0A060I6H4</accession>
<gene>
    <name evidence="4" type="ORF">IE4771_CH01974</name>
</gene>
<keyword evidence="2" id="KW-0012">Acyltransferase</keyword>
<evidence type="ECO:0000313" key="4">
    <source>
        <dbReference type="EMBL" id="AIC27091.1"/>
    </source>
</evidence>
<sequence>MYFVRTAGERDLEKVRALLVESFHATYDDLHGKTKVDELIAHLFTPAALKARLVRKDAEFLVADDGRKIGGLGYAAMSQALTKTVMLHLLYVSPTLQRQGIGRDIFAELETCFPDAEIMRLEVEPQNAAAIAFYQAHGFTEVGRNEYSAPGQSGIPALILEKPLEGH</sequence>